<name>A0A8T0MSR9_PANVG</name>
<reference evidence="2 3" key="1">
    <citation type="submission" date="2020-05" db="EMBL/GenBank/DDBJ databases">
        <title>WGS assembly of Panicum virgatum.</title>
        <authorList>
            <person name="Lovell J.T."/>
            <person name="Jenkins J."/>
            <person name="Shu S."/>
            <person name="Juenger T.E."/>
            <person name="Schmutz J."/>
        </authorList>
    </citation>
    <scope>NUCLEOTIDE SEQUENCE [LARGE SCALE GENOMIC DNA]</scope>
    <source>
        <strain evidence="3">cv. AP13</strain>
    </source>
</reference>
<evidence type="ECO:0000256" key="1">
    <source>
        <dbReference type="SAM" id="MobiDB-lite"/>
    </source>
</evidence>
<feature type="compositionally biased region" description="Basic residues" evidence="1">
    <location>
        <begin position="93"/>
        <end position="102"/>
    </location>
</feature>
<dbReference type="EMBL" id="CM029054">
    <property type="protein sequence ID" value="KAG2540127.1"/>
    <property type="molecule type" value="Genomic_DNA"/>
</dbReference>
<feature type="compositionally biased region" description="Polar residues" evidence="1">
    <location>
        <begin position="178"/>
        <end position="195"/>
    </location>
</feature>
<sequence>MSDAPPSFLNLSQRRRASRRRASSRRHTGPCPRPGQPDSAGVRRGVAQSCAGATRDGRMSAAWSRRGRAPPPLRHKRTRGSRRRRALPLLHLGRARGSRRGRAPPPRGPGRARAHGAPGQGHGRAAATAFPDSVEIPERFIRTGDEARAGAVAGEDDDEAYELPVVDMANLLDPELSASETGVSSRSPTMGSTRP</sequence>
<proteinExistence type="predicted"/>
<evidence type="ECO:0000313" key="3">
    <source>
        <dbReference type="Proteomes" id="UP000823388"/>
    </source>
</evidence>
<protein>
    <submittedName>
        <fullName evidence="2">Uncharacterized protein</fullName>
    </submittedName>
</protein>
<feature type="region of interest" description="Disordered" evidence="1">
    <location>
        <begin position="1"/>
        <end position="134"/>
    </location>
</feature>
<feature type="compositionally biased region" description="Basic residues" evidence="1">
    <location>
        <begin position="65"/>
        <end position="86"/>
    </location>
</feature>
<evidence type="ECO:0000313" key="2">
    <source>
        <dbReference type="EMBL" id="KAG2540127.1"/>
    </source>
</evidence>
<dbReference type="AlphaFoldDB" id="A0A8T0MSR9"/>
<feature type="compositionally biased region" description="Low complexity" evidence="1">
    <location>
        <begin position="109"/>
        <end position="127"/>
    </location>
</feature>
<feature type="region of interest" description="Disordered" evidence="1">
    <location>
        <begin position="174"/>
        <end position="195"/>
    </location>
</feature>
<comment type="caution">
    <text evidence="2">The sequence shown here is derived from an EMBL/GenBank/DDBJ whole genome shotgun (WGS) entry which is preliminary data.</text>
</comment>
<gene>
    <name evidence="2" type="ORF">PVAP13_9NG535828</name>
</gene>
<feature type="compositionally biased region" description="Basic residues" evidence="1">
    <location>
        <begin position="13"/>
        <end position="28"/>
    </location>
</feature>
<organism evidence="2 3">
    <name type="scientific">Panicum virgatum</name>
    <name type="common">Blackwell switchgrass</name>
    <dbReference type="NCBI Taxonomy" id="38727"/>
    <lineage>
        <taxon>Eukaryota</taxon>
        <taxon>Viridiplantae</taxon>
        <taxon>Streptophyta</taxon>
        <taxon>Embryophyta</taxon>
        <taxon>Tracheophyta</taxon>
        <taxon>Spermatophyta</taxon>
        <taxon>Magnoliopsida</taxon>
        <taxon>Liliopsida</taxon>
        <taxon>Poales</taxon>
        <taxon>Poaceae</taxon>
        <taxon>PACMAD clade</taxon>
        <taxon>Panicoideae</taxon>
        <taxon>Panicodae</taxon>
        <taxon>Paniceae</taxon>
        <taxon>Panicinae</taxon>
        <taxon>Panicum</taxon>
        <taxon>Panicum sect. Hiantes</taxon>
    </lineage>
</organism>
<keyword evidence="3" id="KW-1185">Reference proteome</keyword>
<accession>A0A8T0MSR9</accession>
<dbReference type="Proteomes" id="UP000823388">
    <property type="component" value="Chromosome 9N"/>
</dbReference>